<name>A0A1M5M657_9ALTE</name>
<dbReference type="InterPro" id="IPR032577">
    <property type="entry name" value="DUF4920"/>
</dbReference>
<evidence type="ECO:0000313" key="3">
    <source>
        <dbReference type="Proteomes" id="UP000184520"/>
    </source>
</evidence>
<sequence>MPILNKNKRVLGALLTFASLSMSGVSHAETLHFGEALTHQPPVAVSAILASPEAYLDKTVTIEGTVVGVCSMRGCWADIASDARFQKLRLKVQDGDMVFPMHAKGRKAIATGKLYAVHLSQAQTQRYLAALAKRNGEDFDPKTVTEGMAIYQVEPVAVDILD</sequence>
<evidence type="ECO:0000313" key="2">
    <source>
        <dbReference type="EMBL" id="SHG72771.1"/>
    </source>
</evidence>
<accession>A0A1M5M657</accession>
<feature type="chain" id="PRO_5013359315" description="DUF4920 domain-containing protein" evidence="1">
    <location>
        <begin position="29"/>
        <end position="162"/>
    </location>
</feature>
<dbReference type="AlphaFoldDB" id="A0A1M5M657"/>
<proteinExistence type="predicted"/>
<keyword evidence="3" id="KW-1185">Reference proteome</keyword>
<dbReference type="EMBL" id="FQWD01000004">
    <property type="protein sequence ID" value="SHG72771.1"/>
    <property type="molecule type" value="Genomic_DNA"/>
</dbReference>
<dbReference type="Pfam" id="PF16267">
    <property type="entry name" value="DUF4920"/>
    <property type="match status" value="1"/>
</dbReference>
<feature type="signal peptide" evidence="1">
    <location>
        <begin position="1"/>
        <end position="28"/>
    </location>
</feature>
<evidence type="ECO:0008006" key="4">
    <source>
        <dbReference type="Google" id="ProtNLM"/>
    </source>
</evidence>
<dbReference type="STRING" id="634436.SAMN05216361_2915"/>
<dbReference type="Proteomes" id="UP000184520">
    <property type="component" value="Unassembled WGS sequence"/>
</dbReference>
<gene>
    <name evidence="2" type="ORF">SAMN05216361_2915</name>
</gene>
<organism evidence="2 3">
    <name type="scientific">Marisediminitalea aggregata</name>
    <dbReference type="NCBI Taxonomy" id="634436"/>
    <lineage>
        <taxon>Bacteria</taxon>
        <taxon>Pseudomonadati</taxon>
        <taxon>Pseudomonadota</taxon>
        <taxon>Gammaproteobacteria</taxon>
        <taxon>Alteromonadales</taxon>
        <taxon>Alteromonadaceae</taxon>
        <taxon>Marisediminitalea</taxon>
    </lineage>
</organism>
<protein>
    <recommendedName>
        <fullName evidence="4">DUF4920 domain-containing protein</fullName>
    </recommendedName>
</protein>
<dbReference type="RefSeq" id="WP_073323671.1">
    <property type="nucleotide sequence ID" value="NZ_FQWD01000004.1"/>
</dbReference>
<evidence type="ECO:0000256" key="1">
    <source>
        <dbReference type="SAM" id="SignalP"/>
    </source>
</evidence>
<reference evidence="3" key="1">
    <citation type="submission" date="2016-11" db="EMBL/GenBank/DDBJ databases">
        <authorList>
            <person name="Varghese N."/>
            <person name="Submissions S."/>
        </authorList>
    </citation>
    <scope>NUCLEOTIDE SEQUENCE [LARGE SCALE GENOMIC DNA]</scope>
    <source>
        <strain evidence="3">CGMCC 1.8995</strain>
    </source>
</reference>
<keyword evidence="1" id="KW-0732">Signal</keyword>